<proteinExistence type="predicted"/>
<dbReference type="EMBL" id="QGNW01001338">
    <property type="protein sequence ID" value="RVW44923.1"/>
    <property type="molecule type" value="Genomic_DNA"/>
</dbReference>
<evidence type="ECO:0000313" key="2">
    <source>
        <dbReference type="Proteomes" id="UP000288805"/>
    </source>
</evidence>
<protein>
    <submittedName>
        <fullName evidence="1">Uncharacterized protein</fullName>
    </submittedName>
</protein>
<gene>
    <name evidence="1" type="ORF">CK203_077940</name>
</gene>
<name>A0A438EBK3_VITVI</name>
<accession>A0A438EBK3</accession>
<sequence length="220" mass="24145">MPFLNSLFQKGKRGVPYIVGQPMQSKSLSGRLSKESLPKTPRMLQKTCCTEVGGKLSGRIVERSKGFSSLIRFGEFSLRNLLDGVEACCRDEAGKRCSKVWVENGRGLPGGWSVLAEKLRHLGVDSLFVVGAAPLSVNSRTVEDGGSSKDGTKGSFADAVRKGHGRLGEAIWIQMGSEEVQKRKAKLRRCLVGRWSEGFTHVPSLSTLYSWVDFNWPLKG</sequence>
<dbReference type="Proteomes" id="UP000288805">
    <property type="component" value="Unassembled WGS sequence"/>
</dbReference>
<organism evidence="1 2">
    <name type="scientific">Vitis vinifera</name>
    <name type="common">Grape</name>
    <dbReference type="NCBI Taxonomy" id="29760"/>
    <lineage>
        <taxon>Eukaryota</taxon>
        <taxon>Viridiplantae</taxon>
        <taxon>Streptophyta</taxon>
        <taxon>Embryophyta</taxon>
        <taxon>Tracheophyta</taxon>
        <taxon>Spermatophyta</taxon>
        <taxon>Magnoliopsida</taxon>
        <taxon>eudicotyledons</taxon>
        <taxon>Gunneridae</taxon>
        <taxon>Pentapetalae</taxon>
        <taxon>rosids</taxon>
        <taxon>Vitales</taxon>
        <taxon>Vitaceae</taxon>
        <taxon>Viteae</taxon>
        <taxon>Vitis</taxon>
    </lineage>
</organism>
<comment type="caution">
    <text evidence="1">The sequence shown here is derived from an EMBL/GenBank/DDBJ whole genome shotgun (WGS) entry which is preliminary data.</text>
</comment>
<dbReference type="AlphaFoldDB" id="A0A438EBK3"/>
<evidence type="ECO:0000313" key="1">
    <source>
        <dbReference type="EMBL" id="RVW44923.1"/>
    </source>
</evidence>
<reference evidence="1 2" key="1">
    <citation type="journal article" date="2018" name="PLoS Genet.">
        <title>Population sequencing reveals clonal diversity and ancestral inbreeding in the grapevine cultivar Chardonnay.</title>
        <authorList>
            <person name="Roach M.J."/>
            <person name="Johnson D.L."/>
            <person name="Bohlmann J."/>
            <person name="van Vuuren H.J."/>
            <person name="Jones S.J."/>
            <person name="Pretorius I.S."/>
            <person name="Schmidt S.A."/>
            <person name="Borneman A.R."/>
        </authorList>
    </citation>
    <scope>NUCLEOTIDE SEQUENCE [LARGE SCALE GENOMIC DNA]</scope>
    <source>
        <strain evidence="2">cv. Chardonnay</strain>
        <tissue evidence="1">Leaf</tissue>
    </source>
</reference>